<dbReference type="Proteomes" id="UP000196573">
    <property type="component" value="Unassembled WGS sequence"/>
</dbReference>
<dbReference type="OrthoDB" id="6193867at2"/>
<gene>
    <name evidence="3" type="ORF">EHSB41UT_02216</name>
</gene>
<evidence type="ECO:0000313" key="3">
    <source>
        <dbReference type="EMBL" id="SMA46627.1"/>
    </source>
</evidence>
<feature type="transmembrane region" description="Helical" evidence="1">
    <location>
        <begin position="167"/>
        <end position="185"/>
    </location>
</feature>
<feature type="domain" description="SMODS-associated and fused to various effectors" evidence="2">
    <location>
        <begin position="163"/>
        <end position="341"/>
    </location>
</feature>
<keyword evidence="1" id="KW-1133">Transmembrane helix</keyword>
<keyword evidence="1" id="KW-0812">Transmembrane</keyword>
<dbReference type="InterPro" id="IPR040836">
    <property type="entry name" value="SAVED"/>
</dbReference>
<evidence type="ECO:0000256" key="1">
    <source>
        <dbReference type="SAM" id="Phobius"/>
    </source>
</evidence>
<reference evidence="3 4" key="1">
    <citation type="submission" date="2017-03" db="EMBL/GenBank/DDBJ databases">
        <authorList>
            <person name="Afonso C.L."/>
            <person name="Miller P.J."/>
            <person name="Scott M.A."/>
            <person name="Spackman E."/>
            <person name="Goraichik I."/>
            <person name="Dimitrov K.M."/>
            <person name="Suarez D.L."/>
            <person name="Swayne D.E."/>
        </authorList>
    </citation>
    <scope>NUCLEOTIDE SEQUENCE [LARGE SCALE GENOMIC DNA]</scope>
    <source>
        <strain evidence="3">SB41UT1</strain>
    </source>
</reference>
<evidence type="ECO:0000313" key="4">
    <source>
        <dbReference type="Proteomes" id="UP000196573"/>
    </source>
</evidence>
<dbReference type="NCBIfam" id="NF033611">
    <property type="entry name" value="SAVED"/>
    <property type="match status" value="1"/>
</dbReference>
<dbReference type="AlphaFoldDB" id="A0A1X7AK21"/>
<dbReference type="Pfam" id="PF18145">
    <property type="entry name" value="SAVED"/>
    <property type="match status" value="1"/>
</dbReference>
<sequence length="366" mass="41717">MRWTIIKWMFLTFLRFRRTSYPRTLWGAKLCTLALAGTTFSLGIFKVNFPSGYFIDSLELTAQQASLYSVFVSIGLAVVGALLIYSEWNMKTRHTAKVFISSLQGTSNDFPDEILDPTEKEFFREAVTLGMPQGYKEDIGQQVRRYNAELETDIFKRFILHDKGQRLYIGGLARIPFLVAYGAFLRNISSEVVYFDRFYKDGRWSLLNDSDEDVSFSETNPVTQVSEHGDIGLAIGFTTRITAEQLPVILQGHTTILSPNTDHGRNLIKNQENLARLSGEVSKLIDQMSALSGCKRIHLFLSVQSTLAIELGRRFQEGTHKNWIIHNFNPEKNSYDWSLELSRSGIEPWCQSSETTETETSKDMMP</sequence>
<proteinExistence type="predicted"/>
<name>A0A1X7AK21_9GAMM</name>
<evidence type="ECO:0000259" key="2">
    <source>
        <dbReference type="Pfam" id="PF18145"/>
    </source>
</evidence>
<accession>A0A1X7AK21</accession>
<keyword evidence="1" id="KW-0472">Membrane</keyword>
<organism evidence="3 4">
    <name type="scientific">Parendozoicomonas haliclonae</name>
    <dbReference type="NCBI Taxonomy" id="1960125"/>
    <lineage>
        <taxon>Bacteria</taxon>
        <taxon>Pseudomonadati</taxon>
        <taxon>Pseudomonadota</taxon>
        <taxon>Gammaproteobacteria</taxon>
        <taxon>Oceanospirillales</taxon>
        <taxon>Endozoicomonadaceae</taxon>
        <taxon>Parendozoicomonas</taxon>
    </lineage>
</organism>
<dbReference type="EMBL" id="FWPT01000004">
    <property type="protein sequence ID" value="SMA46627.1"/>
    <property type="molecule type" value="Genomic_DNA"/>
</dbReference>
<feature type="transmembrane region" description="Helical" evidence="1">
    <location>
        <begin position="65"/>
        <end position="85"/>
    </location>
</feature>
<keyword evidence="4" id="KW-1185">Reference proteome</keyword>
<protein>
    <recommendedName>
        <fullName evidence="2">SMODS-associated and fused to various effectors domain-containing protein</fullName>
    </recommendedName>
</protein>